<dbReference type="Pfam" id="PF21156">
    <property type="entry name" value="ISOA1-3_C"/>
    <property type="match status" value="1"/>
</dbReference>
<dbReference type="Pfam" id="PF02922">
    <property type="entry name" value="CBM_48"/>
    <property type="match status" value="1"/>
</dbReference>
<dbReference type="Gene3D" id="2.60.40.10">
    <property type="entry name" value="Immunoglobulins"/>
    <property type="match status" value="1"/>
</dbReference>
<dbReference type="SUPFAM" id="SSF81296">
    <property type="entry name" value="E set domains"/>
    <property type="match status" value="1"/>
</dbReference>
<dbReference type="Gene3D" id="3.20.20.80">
    <property type="entry name" value="Glycosidases"/>
    <property type="match status" value="1"/>
</dbReference>
<comment type="similarity">
    <text evidence="2">Belongs to the glycosyl hydrolase 13 family.</text>
</comment>
<evidence type="ECO:0000256" key="5">
    <source>
        <dbReference type="ARBA" id="ARBA00022946"/>
    </source>
</evidence>
<dbReference type="InterPro" id="IPR013780">
    <property type="entry name" value="Glyco_hydro_b"/>
</dbReference>
<dbReference type="InterPro" id="IPR004193">
    <property type="entry name" value="Glyco_hydro_13_N"/>
</dbReference>
<dbReference type="GO" id="GO:0019252">
    <property type="term" value="P:starch biosynthetic process"/>
    <property type="evidence" value="ECO:0007669"/>
    <property type="project" value="InterPro"/>
</dbReference>
<dbReference type="InterPro" id="IPR014756">
    <property type="entry name" value="Ig_E-set"/>
</dbReference>
<protein>
    <submittedName>
        <fullName evidence="7">Isoamylase 2, chloroplastic-like</fullName>
    </submittedName>
</protein>
<dbReference type="SMART" id="SM00642">
    <property type="entry name" value="Aamy"/>
    <property type="match status" value="1"/>
</dbReference>
<dbReference type="InterPro" id="IPR048650">
    <property type="entry name" value="ISOA1-3-like_C"/>
</dbReference>
<dbReference type="AlphaFoldDB" id="A0AAQ3K5X4"/>
<dbReference type="SUPFAM" id="SSF51011">
    <property type="entry name" value="Glycosyl hydrolase domain"/>
    <property type="match status" value="1"/>
</dbReference>
<evidence type="ECO:0000256" key="3">
    <source>
        <dbReference type="ARBA" id="ARBA00022528"/>
    </source>
</evidence>
<sequence>MGPCRRKGSGRAAAAAAQQQWKVGDLVLAKMRAVQIRCRPNYSFGCRLNAVTQWRCSYDSKLPLKGAPFGSFTPHNPVASIYLQKLRSMAMVTSQAQELERREFCYMFRSERGDLVKVVVVGAKGVNFVVHIEVLSGFEDQLLLSYETSRSASSQMVADAIPFFRNSSRRYTLDLVFDSRNAPFYLSFLLHFSSDAGAVGPGVTTHRKTNFCVPVGLGPGYPCSLGVSISDDGMVNFALFSRSGKSVILCLYDGNTEYPSLEIELDPYVNRTGDVWHVSLESIGDYVSYGYRCKGSVGKGGGFHEQHVLLDPYARMVGNLLPDEGKPMAATKFLGSLKKETIYDWGGDAHPRLRMEELVVYRLNVRQFTKDKSSGLPEDIAGTFTGVRKKVQHFKGLGVNAVLLEPVFPFDVQKGPYFPYHFFSVTDGYGQEGDASSSISSMKEMIKTLHAEGIEVLMEVVFTHIGEGGDGRSQLISFSGIDSSSYVFEGNTGSQISSLKCYNPIVQKLIIDSLRHWVVEFHLDGFCFVNSSLMARGEHGEHLSRPPLLEAIAFDPVLSKTKIIADCWSPLDRHYVEIQFPHWRRWAEMNMKFCTDVRNFLRGKGLLSDFATRLCGSADLFSSRGPAFSFNFVTKNFGLPLVDLVSYGNSKLASELSWNCGDEGPTNKNTVLETRLKQIRNFLFILFVSLGVPVLNMGDEFGYSTGGSPLYNDRQSIDWSILGTGFGMQITQFIAYLSSLRMRHNDIFQRKHFLKVENIVWYGSNQAEPQWDDPTCKILAMALKSERNPEMSSSSNGDLFICFNASNYSETVILPQRLEGNVWLRLVDTSLAFPMFFSNSSDSNLLKVEGLSSYELKPHSCALFEAQRITT</sequence>
<keyword evidence="8" id="KW-1185">Reference proteome</keyword>
<keyword evidence="4" id="KW-0934">Plastid</keyword>
<name>A0AAQ3K5X4_9LILI</name>
<organism evidence="7 8">
    <name type="scientific">Canna indica</name>
    <name type="common">Indian-shot</name>
    <dbReference type="NCBI Taxonomy" id="4628"/>
    <lineage>
        <taxon>Eukaryota</taxon>
        <taxon>Viridiplantae</taxon>
        <taxon>Streptophyta</taxon>
        <taxon>Embryophyta</taxon>
        <taxon>Tracheophyta</taxon>
        <taxon>Spermatophyta</taxon>
        <taxon>Magnoliopsida</taxon>
        <taxon>Liliopsida</taxon>
        <taxon>Zingiberales</taxon>
        <taxon>Cannaceae</taxon>
        <taxon>Canna</taxon>
    </lineage>
</organism>
<dbReference type="InterPro" id="IPR044096">
    <property type="entry name" value="AmyAc_plant_ISA2"/>
</dbReference>
<dbReference type="EMBL" id="CP136892">
    <property type="protein sequence ID" value="WOL01804.1"/>
    <property type="molecule type" value="Genomic_DNA"/>
</dbReference>
<dbReference type="InterPro" id="IPR017853">
    <property type="entry name" value="GH"/>
</dbReference>
<dbReference type="CDD" id="cd11346">
    <property type="entry name" value="AmyAc_plant_IsoA"/>
    <property type="match status" value="1"/>
</dbReference>
<dbReference type="PANTHER" id="PTHR43002">
    <property type="entry name" value="GLYCOGEN DEBRANCHING ENZYME"/>
    <property type="match status" value="1"/>
</dbReference>
<dbReference type="InterPro" id="IPR013783">
    <property type="entry name" value="Ig-like_fold"/>
</dbReference>
<accession>A0AAQ3K5X4</accession>
<dbReference type="Proteomes" id="UP001327560">
    <property type="component" value="Chromosome 3"/>
</dbReference>
<feature type="domain" description="Glycosyl hydrolase family 13 catalytic" evidence="6">
    <location>
        <begin position="357"/>
        <end position="741"/>
    </location>
</feature>
<evidence type="ECO:0000256" key="1">
    <source>
        <dbReference type="ARBA" id="ARBA00004229"/>
    </source>
</evidence>
<evidence type="ECO:0000259" key="6">
    <source>
        <dbReference type="SMART" id="SM00642"/>
    </source>
</evidence>
<keyword evidence="3" id="KW-0150">Chloroplast</keyword>
<dbReference type="Pfam" id="PF00128">
    <property type="entry name" value="Alpha-amylase"/>
    <property type="match status" value="1"/>
</dbReference>
<dbReference type="SUPFAM" id="SSF51445">
    <property type="entry name" value="(Trans)glycosidases"/>
    <property type="match status" value="1"/>
</dbReference>
<dbReference type="InterPro" id="IPR006047">
    <property type="entry name" value="GH13_cat_dom"/>
</dbReference>
<dbReference type="GO" id="GO:0019156">
    <property type="term" value="F:isoamylase activity"/>
    <property type="evidence" value="ECO:0007669"/>
    <property type="project" value="InterPro"/>
</dbReference>
<dbReference type="CDD" id="cd02856">
    <property type="entry name" value="E_set_GDE_Isoamylase_N"/>
    <property type="match status" value="1"/>
</dbReference>
<evidence type="ECO:0000256" key="4">
    <source>
        <dbReference type="ARBA" id="ARBA00022640"/>
    </source>
</evidence>
<keyword evidence="5" id="KW-0809">Transit peptide</keyword>
<evidence type="ECO:0000313" key="8">
    <source>
        <dbReference type="Proteomes" id="UP001327560"/>
    </source>
</evidence>
<dbReference type="Gene3D" id="2.60.40.1180">
    <property type="entry name" value="Golgi alpha-mannosidase II"/>
    <property type="match status" value="1"/>
</dbReference>
<dbReference type="InterPro" id="IPR044505">
    <property type="entry name" value="GlgX_Isoamylase_N_E_set"/>
</dbReference>
<proteinExistence type="inferred from homology"/>
<comment type="subcellular location">
    <subcellularLocation>
        <location evidence="1">Plastid</location>
        <location evidence="1">Chloroplast</location>
    </subcellularLocation>
</comment>
<reference evidence="7 8" key="1">
    <citation type="submission" date="2023-10" db="EMBL/GenBank/DDBJ databases">
        <title>Chromosome-scale genome assembly provides insights into flower coloration mechanisms of Canna indica.</title>
        <authorList>
            <person name="Li C."/>
        </authorList>
    </citation>
    <scope>NUCLEOTIDE SEQUENCE [LARGE SCALE GENOMIC DNA]</scope>
    <source>
        <tissue evidence="7">Flower</tissue>
    </source>
</reference>
<gene>
    <name evidence="7" type="ORF">Cni_G10521</name>
</gene>
<evidence type="ECO:0000256" key="2">
    <source>
        <dbReference type="ARBA" id="ARBA00008061"/>
    </source>
</evidence>
<dbReference type="GO" id="GO:0009507">
    <property type="term" value="C:chloroplast"/>
    <property type="evidence" value="ECO:0007669"/>
    <property type="project" value="UniProtKB-SubCell"/>
</dbReference>
<evidence type="ECO:0000313" key="7">
    <source>
        <dbReference type="EMBL" id="WOL01804.1"/>
    </source>
</evidence>